<name>I7JCN8_BABMR</name>
<sequence length="708" mass="81806">MHNFDLNSHDCSYDFYDILNVTKSASHDEIRFNYLELSKLWHPDKRKSPLSIDSSDSMYVDESPFLKIKTAYTILSDPVLRKLYDKYGHKATEIAQSVYTENASTRRQHADQGDTICDKAFWDESLDHDSYSVVDHNKTSKSDDMKDNVNNRVRDLLRNQFHQSLLNSPISFFTDSTLGLKYNSLYIDDQDRFLRRPYLTFNKSILTGNLNIALTDKSSTQIGYELRNDDNHCTNVITAFFNRKIWGFLCRVGFQTYDPSTFGKKCLYISRNVSPLYYFSQFISIEGDLYNSRTYFSKQLTKNQKVELAYGVNEDSGISYKYKQFGSYNIEYMFNVTLTTTDLTSYLRAKYRNDSSSKLTLGYKGTYSYLKGLIFEYYIRFYTFVETMHKFKIEYRLSWKPGYVGILCKIGLANSRIQVPIELFSMPDNVNYSIHLASIIALSSMISPVLYHYAKNFIAEKFGYNKNDKNYYFFDGLDELLNFDYLTEFDTTGMFDSAYEHEGINLNVIRARNECFELFPVAKKVAFSENAINGLVIKYAFYGHPTYVKKLSSLADKTCICADWSTNHIFGVIMGPLLFDTESPMKLKLISDDSSLSNIYKSDVFCESVDISNVATNDYNESSPKNKLFFDLTNEDMILCKQLVIDVTSALQTRVKSSLIAISSFSKSHLIGFANPCNDDTKCILIVRYTKNRKDITVQINDDEYLLI</sequence>
<dbReference type="RefSeq" id="XP_012649743.1">
    <property type="nucleotide sequence ID" value="XM_012794289.1"/>
</dbReference>
<dbReference type="KEGG" id="bmic:BmR1_04g05685"/>
<dbReference type="VEuPathDB" id="PiroplasmaDB:BmR1_04g05685"/>
<dbReference type="Gene3D" id="1.10.287.110">
    <property type="entry name" value="DnaJ domain"/>
    <property type="match status" value="1"/>
</dbReference>
<protein>
    <recommendedName>
        <fullName evidence="2">J domain-containing protein</fullName>
    </recommendedName>
</protein>
<evidence type="ECO:0000256" key="1">
    <source>
        <dbReference type="ARBA" id="ARBA00023186"/>
    </source>
</evidence>
<feature type="domain" description="J" evidence="2">
    <location>
        <begin position="14"/>
        <end position="88"/>
    </location>
</feature>
<dbReference type="PRINTS" id="PR00625">
    <property type="entry name" value="JDOMAIN"/>
</dbReference>
<dbReference type="EMBL" id="LN871599">
    <property type="protein sequence ID" value="CCF75335.1"/>
    <property type="molecule type" value="Genomic_DNA"/>
</dbReference>
<evidence type="ECO:0000259" key="2">
    <source>
        <dbReference type="PROSITE" id="PS50076"/>
    </source>
</evidence>
<organism evidence="3 4">
    <name type="scientific">Babesia microti (strain RI)</name>
    <dbReference type="NCBI Taxonomy" id="1133968"/>
    <lineage>
        <taxon>Eukaryota</taxon>
        <taxon>Sar</taxon>
        <taxon>Alveolata</taxon>
        <taxon>Apicomplexa</taxon>
        <taxon>Aconoidasida</taxon>
        <taxon>Piroplasmida</taxon>
        <taxon>Babesiidae</taxon>
        <taxon>Babesia</taxon>
    </lineage>
</organism>
<dbReference type="CDD" id="cd06257">
    <property type="entry name" value="DnaJ"/>
    <property type="match status" value="1"/>
</dbReference>
<dbReference type="GeneID" id="24425781"/>
<dbReference type="GO" id="GO:0042407">
    <property type="term" value="P:cristae formation"/>
    <property type="evidence" value="ECO:0007669"/>
    <property type="project" value="TreeGrafter"/>
</dbReference>
<dbReference type="PROSITE" id="PS50076">
    <property type="entry name" value="DNAJ_2"/>
    <property type="match status" value="1"/>
</dbReference>
<dbReference type="PANTHER" id="PTHR44157:SF1">
    <property type="entry name" value="DNAJ HOMOLOG SUBFAMILY C MEMBER 11"/>
    <property type="match status" value="1"/>
</dbReference>
<keyword evidence="4" id="KW-1185">Reference proteome</keyword>
<dbReference type="SUPFAM" id="SSF46565">
    <property type="entry name" value="Chaperone J-domain"/>
    <property type="match status" value="1"/>
</dbReference>
<dbReference type="InterPro" id="IPR036869">
    <property type="entry name" value="J_dom_sf"/>
</dbReference>
<evidence type="ECO:0000313" key="3">
    <source>
        <dbReference type="EMBL" id="CCF75335.1"/>
    </source>
</evidence>
<dbReference type="SMART" id="SM00271">
    <property type="entry name" value="DnaJ"/>
    <property type="match status" value="1"/>
</dbReference>
<accession>I7JCN8</accession>
<reference evidence="3 4" key="3">
    <citation type="journal article" date="2016" name="Sci. Rep.">
        <title>Genome-wide diversity and gene expression profiling of Babesia microti isolates identify polymorphic genes that mediate host-pathogen interactions.</title>
        <authorList>
            <person name="Silva J.C."/>
            <person name="Cornillot E."/>
            <person name="McCracken C."/>
            <person name="Usmani-Brown S."/>
            <person name="Dwivedi A."/>
            <person name="Ifeonu O.O."/>
            <person name="Crabtree J."/>
            <person name="Gotia H.T."/>
            <person name="Virji A.Z."/>
            <person name="Reynes C."/>
            <person name="Colinge J."/>
            <person name="Kumar V."/>
            <person name="Lawres L."/>
            <person name="Pazzi J.E."/>
            <person name="Pablo J.V."/>
            <person name="Hung C."/>
            <person name="Brancato J."/>
            <person name="Kumari P."/>
            <person name="Orvis J."/>
            <person name="Tretina K."/>
            <person name="Chibucos M."/>
            <person name="Ott S."/>
            <person name="Sadzewicz L."/>
            <person name="Sengamalay N."/>
            <person name="Shetty A.C."/>
            <person name="Su Q."/>
            <person name="Tallon L."/>
            <person name="Fraser C.M."/>
            <person name="Frutos R."/>
            <person name="Molina D.M."/>
            <person name="Krause P.J."/>
            <person name="Ben Mamoun C."/>
        </authorList>
    </citation>
    <scope>NUCLEOTIDE SEQUENCE [LARGE SCALE GENOMIC DNA]</scope>
    <source>
        <strain evidence="3 4">RI</strain>
    </source>
</reference>
<keyword evidence="1" id="KW-0143">Chaperone</keyword>
<dbReference type="PANTHER" id="PTHR44157">
    <property type="entry name" value="DNAJ HOMOLOG SUBFAMILY C MEMBER 11"/>
    <property type="match status" value="1"/>
</dbReference>
<dbReference type="InterPro" id="IPR024586">
    <property type="entry name" value="DnaJ-like_C11_C"/>
</dbReference>
<gene>
    <name evidence="3" type="ORF">BmR1_04g05685</name>
</gene>
<dbReference type="OrthoDB" id="445556at2759"/>
<dbReference type="Pfam" id="PF00226">
    <property type="entry name" value="DnaJ"/>
    <property type="match status" value="1"/>
</dbReference>
<dbReference type="InterPro" id="IPR001623">
    <property type="entry name" value="DnaJ_domain"/>
</dbReference>
<dbReference type="InterPro" id="IPR052243">
    <property type="entry name" value="Mito_inner_membrane_organizer"/>
</dbReference>
<dbReference type="AlphaFoldDB" id="I7JCN8"/>
<dbReference type="Pfam" id="PF11875">
    <property type="entry name" value="DnaJ-like_C11_C"/>
    <property type="match status" value="1"/>
</dbReference>
<dbReference type="GO" id="GO:0005739">
    <property type="term" value="C:mitochondrion"/>
    <property type="evidence" value="ECO:0007669"/>
    <property type="project" value="GOC"/>
</dbReference>
<proteinExistence type="predicted"/>
<reference evidence="3 4" key="2">
    <citation type="journal article" date="2013" name="PLoS ONE">
        <title>Whole genome mapping and re-organization of the nuclear and mitochondrial genomes of Babesia microti isolates.</title>
        <authorList>
            <person name="Cornillot E."/>
            <person name="Dassouli A."/>
            <person name="Garg A."/>
            <person name="Pachikara N."/>
            <person name="Randazzo S."/>
            <person name="Depoix D."/>
            <person name="Carcy B."/>
            <person name="Delbecq S."/>
            <person name="Frutos R."/>
            <person name="Silva J.C."/>
            <person name="Sutton R."/>
            <person name="Krause P.J."/>
            <person name="Mamoun C.B."/>
        </authorList>
    </citation>
    <scope>NUCLEOTIDE SEQUENCE [LARGE SCALE GENOMIC DNA]</scope>
    <source>
        <strain evidence="3 4">RI</strain>
    </source>
</reference>
<evidence type="ECO:0000313" key="4">
    <source>
        <dbReference type="Proteomes" id="UP000002899"/>
    </source>
</evidence>
<reference evidence="3 4" key="1">
    <citation type="journal article" date="2012" name="Nucleic Acids Res.">
        <title>Sequencing of the smallest Apicomplexan genome from the human pathogen Babesia microti.</title>
        <authorList>
            <person name="Cornillot E."/>
            <person name="Hadj-Kaddour K."/>
            <person name="Dassouli A."/>
            <person name="Noel B."/>
            <person name="Ranwez V."/>
            <person name="Vacherie B."/>
            <person name="Augagneur Y."/>
            <person name="Bres V."/>
            <person name="Duclos A."/>
            <person name="Randazzo S."/>
            <person name="Carcy B."/>
            <person name="Debierre-Grockiego F."/>
            <person name="Delbecq S."/>
            <person name="Moubri-Menage K."/>
            <person name="Shams-Eldin H."/>
            <person name="Usmani-Brown S."/>
            <person name="Bringaud F."/>
            <person name="Wincker P."/>
            <person name="Vivares C.P."/>
            <person name="Schwarz R.T."/>
            <person name="Schetters T.P."/>
            <person name="Krause P.J."/>
            <person name="Gorenflot A."/>
            <person name="Berry V."/>
            <person name="Barbe V."/>
            <person name="Ben Mamoun C."/>
        </authorList>
    </citation>
    <scope>NUCLEOTIDE SEQUENCE [LARGE SCALE GENOMIC DNA]</scope>
    <source>
        <strain evidence="3 4">RI</strain>
    </source>
</reference>
<dbReference type="Proteomes" id="UP000002899">
    <property type="component" value="Chromosome IV"/>
</dbReference>